<dbReference type="OrthoDB" id="9989103at2759"/>
<evidence type="ECO:0000313" key="2">
    <source>
        <dbReference type="Proteomes" id="UP000694846"/>
    </source>
</evidence>
<dbReference type="RefSeq" id="XP_025415243.1">
    <property type="nucleotide sequence ID" value="XM_025559458.1"/>
</dbReference>
<organism evidence="2 3">
    <name type="scientific">Sipha flava</name>
    <name type="common">yellow sugarcane aphid</name>
    <dbReference type="NCBI Taxonomy" id="143950"/>
    <lineage>
        <taxon>Eukaryota</taxon>
        <taxon>Metazoa</taxon>
        <taxon>Ecdysozoa</taxon>
        <taxon>Arthropoda</taxon>
        <taxon>Hexapoda</taxon>
        <taxon>Insecta</taxon>
        <taxon>Pterygota</taxon>
        <taxon>Neoptera</taxon>
        <taxon>Paraneoptera</taxon>
        <taxon>Hemiptera</taxon>
        <taxon>Sternorrhyncha</taxon>
        <taxon>Aphidomorpha</taxon>
        <taxon>Aphidoidea</taxon>
        <taxon>Aphididae</taxon>
        <taxon>Sipha</taxon>
    </lineage>
</organism>
<sequence length="1740" mass="199693">MKTPSGIKEKSVVPMLLNELYITNAEFQGCFIKIWACFYSKKRTNLEKVVQTYRNYSKEFNKLDLLGNTLYIYIWKAKYEERVYRCQVLNSDLVSKTLTIMLIDYGRTMVVPCNNVREVTMDTSDPQLLNTLYQKTAVHTFLLSTFISKRKSVKELNDILSDKYYKFQKDFEVGGITFVTIYDIDKKLIESGLADTIDIAIMSSIANSMSSVITLNNKNDLLNSYTLPWKESTLSLNLRHQKLDYVTLIDVAISRVSLQNDVVLLTVRILDTDSRILKSLLDSIDRQSLKLVSIVDVHTPCLIIINNELVRAIILEVKIETLYIDLVDYGLKTYVPRTAVFEIPSNCSLIEMRSMNVILDKSNYTNLESMLNQKYFQMLPLKMDPSFGLYKVKLFEQQSDDFIDLYDSLNNIFMGTDDQCSIPYSKLTAFSITELNNDPNENGVQKAKETEHLYLKVNENIEIKEKKQNNQNVNGIQKGKEELIMKEKEQKNLIPIMYLSRESMKNGLEIIASLINYKSPLNFRVRQYNSNFDIYLNKIKSNLNLRHVLSKYDLVKNMYVIFQNSSDSMIHRAQIIDMDSGIEKIKLLLVDEGNEVINEMFNNIILYNFIESDCNFPAQLVLDCSLNNMWFPSMSVDTSIMLQPYFDKKQLYKVLIIKSDESGTQFVQMIQKDTNIDLSEIILESGIGQRLCAAIKTDENPYEESLLKSQSFLSYVLDYHFQLCIQPEPNTVDELEEEILLHINNDTNLDFNNLQQDSFCLATVNNNQWYRALIISINKSAIVNLFDIGLMTEVSLKQIRPITNDLMRKPQLCLSCHLEYKELDMKIVEKKLYNVTVKSIDTNGKLWVSIKEHHSTPLSNPIVRGIELISFVHVDGDLTYLQRSQDKLKIEKMSETLSKFNEEVENKQSVVPGDICFFESHGKYYRCWVESIFSKMAVVHCIDFGYEKQVEMKKLKCLKQSKIALVPALLITVKTFPMASNMSQTMFLANMSVEDDGTLIAMPNKMTSIHTQEKLMETLKNGCLVKVTCVNSINDCWIVPHLYFGTLETISNSLVQMQSKIIPVVTEVGSLCAALHSKTKEWCRALILDKDSETGNMLSIDSGERFNALKTTRLVSQIQNIPNCALRCCVVSNVNIKKLLNKNVRCKLISCTQPLLEVELFSEDLDETEISSTISVKEWTVIVKQFESFDTFYVQKIDENVCLNDANINNDLTSVADKLEDFSQQPPAGTIVAALTDREDGVWYQAEVLTDNDNTNIIVRLLIDGSICKSIKIKVLPANLSNENVYYKCCIEEIVDSDLNDPIYLPIISDVMKMSKWKMKTSSVKEPYKVSLTCDDKNCIDIIYSVLISESCKSENNELLIEEINIEENVKCNTMLIHKSFNPASEYLKTNLTEKNYSDNGLIIPDIETVLVKYILSFRYFHVFSESLSMLYMHRITNDLDVSIVELTMNQDLIGSIVVTFSRNLNCWCRAKVDKILQDRISAYCYLVDFGTFEDCMLFYKPTDFLCMCPPLVRRCSLYTPMLDGKENEIWFSDINDMFRDIINIDGIKFDMNIKVNGDPCMVSLQLGNIDVAEMLNPMNVQLSYVKSLTDFKVTAISDEQRALVKLLKSKNIGSMIFEENPLVDNMYLAIIESTIKRVKYSTLSGTKFLVIDIDDTLDVLSVDSLYKLPETIRNCPIFTMSCSLIIKDKIENYSLSKFQKLADTKCIFIMCIIIENNGITNNLVKLYLNHKDVLDYIKI</sequence>
<keyword evidence="2" id="KW-1185">Reference proteome</keyword>
<reference evidence="3" key="1">
    <citation type="submission" date="2025-08" db="UniProtKB">
        <authorList>
            <consortium name="RefSeq"/>
        </authorList>
    </citation>
    <scope>IDENTIFICATION</scope>
    <source>
        <tissue evidence="3">Whole body</tissue>
    </source>
</reference>
<dbReference type="PANTHER" id="PTHR16442">
    <property type="entry name" value="RING FINGER PROTEIN 17"/>
    <property type="match status" value="1"/>
</dbReference>
<dbReference type="PROSITE" id="PS50304">
    <property type="entry name" value="TUDOR"/>
    <property type="match status" value="2"/>
</dbReference>
<dbReference type="InterPro" id="IPR002999">
    <property type="entry name" value="Tudor"/>
</dbReference>
<dbReference type="Proteomes" id="UP000694846">
    <property type="component" value="Unplaced"/>
</dbReference>
<evidence type="ECO:0000259" key="1">
    <source>
        <dbReference type="PROSITE" id="PS50304"/>
    </source>
</evidence>
<accession>A0A8B8FXJ6</accession>
<dbReference type="GeneID" id="112686958"/>
<dbReference type="Pfam" id="PF00567">
    <property type="entry name" value="TUDOR"/>
    <property type="match status" value="5"/>
</dbReference>
<name>A0A8B8FXJ6_9HEMI</name>
<dbReference type="CDD" id="cd20379">
    <property type="entry name" value="Tudor_dTUD-like"/>
    <property type="match status" value="3"/>
</dbReference>
<dbReference type="SUPFAM" id="SSF63748">
    <property type="entry name" value="Tudor/PWWP/MBT"/>
    <property type="match status" value="6"/>
</dbReference>
<evidence type="ECO:0000313" key="3">
    <source>
        <dbReference type="RefSeq" id="XP_025415243.1"/>
    </source>
</evidence>
<protein>
    <submittedName>
        <fullName evidence="3">Uncharacterized protein LOC112686958</fullName>
    </submittedName>
</protein>
<dbReference type="SMART" id="SM00333">
    <property type="entry name" value="TUDOR"/>
    <property type="match status" value="6"/>
</dbReference>
<feature type="domain" description="Tudor" evidence="1">
    <location>
        <begin position="909"/>
        <end position="965"/>
    </location>
</feature>
<gene>
    <name evidence="3" type="primary">LOC112686958</name>
</gene>
<proteinExistence type="predicted"/>
<feature type="domain" description="Tudor" evidence="1">
    <location>
        <begin position="753"/>
        <end position="809"/>
    </location>
</feature>
<dbReference type="Gene3D" id="2.30.30.140">
    <property type="match status" value="4"/>
</dbReference>
<dbReference type="PANTHER" id="PTHR16442:SF1">
    <property type="entry name" value="RING FINGER PROTEIN 17"/>
    <property type="match status" value="1"/>
</dbReference>